<name>A0A1H7NR82_9PROT</name>
<sequence length="135" mass="14540">MWRLLVCLIGAVVLAGCVGTMLPGRMYASPNGQILKFEIETSYGQGKMTAFNDQTGEKFTGEYSAMHRGQGMTFGNVGRSNVTLFQPPTGANGQGVLVGDQGTMIRVYLEIRPGLRPTGHGSGVDQNGGRYELFF</sequence>
<reference evidence="1 2" key="1">
    <citation type="submission" date="2016-10" db="EMBL/GenBank/DDBJ databases">
        <authorList>
            <person name="de Groot N.N."/>
        </authorList>
    </citation>
    <scope>NUCLEOTIDE SEQUENCE [LARGE SCALE GENOMIC DNA]</scope>
    <source>
        <strain evidence="1 2">Nv1</strain>
    </source>
</reference>
<dbReference type="STRING" id="1233.SAMN05216387_107103"/>
<dbReference type="AlphaFoldDB" id="A0A1H7NR82"/>
<dbReference type="PROSITE" id="PS51257">
    <property type="entry name" value="PROKAR_LIPOPROTEIN"/>
    <property type="match status" value="1"/>
</dbReference>
<evidence type="ECO:0000313" key="2">
    <source>
        <dbReference type="Proteomes" id="UP000198620"/>
    </source>
</evidence>
<dbReference type="EMBL" id="FOBH01000007">
    <property type="protein sequence ID" value="SEL25799.1"/>
    <property type="molecule type" value="Genomic_DNA"/>
</dbReference>
<keyword evidence="2" id="KW-1185">Reference proteome</keyword>
<protein>
    <submittedName>
        <fullName evidence="1">Uncharacterized protein</fullName>
    </submittedName>
</protein>
<gene>
    <name evidence="1" type="ORF">SAMN05216387_107103</name>
</gene>
<accession>A0A1H7NR82</accession>
<proteinExistence type="predicted"/>
<organism evidence="1 2">
    <name type="scientific">Nitrosovibrio tenuis</name>
    <dbReference type="NCBI Taxonomy" id="1233"/>
    <lineage>
        <taxon>Bacteria</taxon>
        <taxon>Pseudomonadati</taxon>
        <taxon>Pseudomonadota</taxon>
        <taxon>Betaproteobacteria</taxon>
        <taxon>Nitrosomonadales</taxon>
        <taxon>Nitrosomonadaceae</taxon>
        <taxon>Nitrosovibrio</taxon>
    </lineage>
</organism>
<dbReference type="Proteomes" id="UP000198620">
    <property type="component" value="Unassembled WGS sequence"/>
</dbReference>
<evidence type="ECO:0000313" key="1">
    <source>
        <dbReference type="EMBL" id="SEL25799.1"/>
    </source>
</evidence>